<dbReference type="RefSeq" id="WP_169210404.1">
    <property type="nucleotide sequence ID" value="NZ_JAATNW010000004.1"/>
</dbReference>
<accession>A0ABX1R3Z9</accession>
<dbReference type="InterPro" id="IPR000873">
    <property type="entry name" value="AMP-dep_synth/lig_dom"/>
</dbReference>
<reference evidence="2 3" key="1">
    <citation type="submission" date="2020-03" db="EMBL/GenBank/DDBJ databases">
        <title>Alteromonas ponticola sp. nov., isolated from seawater.</title>
        <authorList>
            <person name="Yoon J.-H."/>
            <person name="Kim Y.-O."/>
        </authorList>
    </citation>
    <scope>NUCLEOTIDE SEQUENCE [LARGE SCALE GENOMIC DNA]</scope>
    <source>
        <strain evidence="2 3">MYP5</strain>
    </source>
</reference>
<dbReference type="Pfam" id="PF00501">
    <property type="entry name" value="AMP-binding"/>
    <property type="match status" value="1"/>
</dbReference>
<proteinExistence type="predicted"/>
<dbReference type="Proteomes" id="UP000709336">
    <property type="component" value="Unassembled WGS sequence"/>
</dbReference>
<dbReference type="SUPFAM" id="SSF56801">
    <property type="entry name" value="Acetyl-CoA synthetase-like"/>
    <property type="match status" value="1"/>
</dbReference>
<organism evidence="2 3">
    <name type="scientific">Alteromonas ponticola</name>
    <dbReference type="NCBI Taxonomy" id="2720613"/>
    <lineage>
        <taxon>Bacteria</taxon>
        <taxon>Pseudomonadati</taxon>
        <taxon>Pseudomonadota</taxon>
        <taxon>Gammaproteobacteria</taxon>
        <taxon>Alteromonadales</taxon>
        <taxon>Alteromonadaceae</taxon>
        <taxon>Alteromonas/Salinimonas group</taxon>
        <taxon>Alteromonas</taxon>
    </lineage>
</organism>
<dbReference type="EMBL" id="JAATNW010000004">
    <property type="protein sequence ID" value="NMH59827.1"/>
    <property type="molecule type" value="Genomic_DNA"/>
</dbReference>
<gene>
    <name evidence="2" type="ORF">HCJ96_07360</name>
</gene>
<evidence type="ECO:0000259" key="1">
    <source>
        <dbReference type="Pfam" id="PF00501"/>
    </source>
</evidence>
<comment type="caution">
    <text evidence="2">The sequence shown here is derived from an EMBL/GenBank/DDBJ whole genome shotgun (WGS) entry which is preliminary data.</text>
</comment>
<name>A0ABX1R3Z9_9ALTE</name>
<feature type="domain" description="AMP-dependent synthetase/ligase" evidence="1">
    <location>
        <begin position="14"/>
        <end position="362"/>
    </location>
</feature>
<keyword evidence="3" id="KW-1185">Reference proteome</keyword>
<dbReference type="Gene3D" id="3.40.50.980">
    <property type="match status" value="2"/>
</dbReference>
<dbReference type="PANTHER" id="PTHR45527">
    <property type="entry name" value="NONRIBOSOMAL PEPTIDE SYNTHETASE"/>
    <property type="match status" value="1"/>
</dbReference>
<dbReference type="Gene3D" id="2.30.38.10">
    <property type="entry name" value="Luciferase, Domain 3"/>
    <property type="match status" value="1"/>
</dbReference>
<sequence>MHNSKKFIGIHEWFEHFAKTTPDKIACVFGNSKLTYFELNCRANFLAHIMIERGVSPGDVVALAMMRSTEQAVAILAVLKAGAAYLPLDASLSESRTHEWLEHANIKYSIIDQQWPVNVVDKSFNEREYISTSDGELFVGYSEENPSVPTSPERRAYVMFTRTSTGSPKAVMVPHRAVVHLVKHSKYIELDAEDTLLQFAPLSHDASTFEIWGAWLNGGKLVLYPGRGINRNLLAKVIIENEVSVCWFTATLFHLVAKNHLDMLRTIRVLIAGGEMQPELVKKVLEEFPLLSLITGYGPTENTTFTCCHSMTKETDITAPYPIGKPIGETQLHILDSNRRPVMQGFPGELYVSGPSVALGYLNTASDDFFIDPSIAQGLIYRTGDMVTQNAAGELSLIKCCDDPLKMRGYQVSLKEMAQAVYAYRG</sequence>
<evidence type="ECO:0000313" key="3">
    <source>
        <dbReference type="Proteomes" id="UP000709336"/>
    </source>
</evidence>
<protein>
    <submittedName>
        <fullName evidence="2">AMP-binding protein</fullName>
    </submittedName>
</protein>
<evidence type="ECO:0000313" key="2">
    <source>
        <dbReference type="EMBL" id="NMH59827.1"/>
    </source>
</evidence>
<dbReference type="PANTHER" id="PTHR45527:SF1">
    <property type="entry name" value="FATTY ACID SYNTHASE"/>
    <property type="match status" value="1"/>
</dbReference>